<name>A0ABT0LGB6_9GAMM</name>
<comment type="caution">
    <text evidence="1">The sequence shown here is derived from an EMBL/GenBank/DDBJ whole genome shotgun (WGS) entry which is preliminary data.</text>
</comment>
<keyword evidence="2" id="KW-1185">Reference proteome</keyword>
<feature type="non-terminal residue" evidence="1">
    <location>
        <position position="153"/>
    </location>
</feature>
<sequence>MSNNFVQLMTDFQKNIQALNDILMGDEFDSVSIDGVLKPSISKDVKDKMDSFNALVQGRRPFATLSELNASGVPSAEGLAEVWADTIENNGVYGWNGSNWQKSTNDPVSKIKSLGRLERNSGAGYPLKKMVRNGIESAAHDLMNEFVLDVKVI</sequence>
<evidence type="ECO:0000313" key="1">
    <source>
        <dbReference type="EMBL" id="MCL1126704.1"/>
    </source>
</evidence>
<evidence type="ECO:0000313" key="2">
    <source>
        <dbReference type="Proteomes" id="UP001203423"/>
    </source>
</evidence>
<dbReference type="RefSeq" id="WP_248942119.1">
    <property type="nucleotide sequence ID" value="NZ_JAKIKS010000103.1"/>
</dbReference>
<gene>
    <name evidence="1" type="ORF">L2764_20000</name>
</gene>
<evidence type="ECO:0008006" key="3">
    <source>
        <dbReference type="Google" id="ProtNLM"/>
    </source>
</evidence>
<accession>A0ABT0LGB6</accession>
<dbReference type="EMBL" id="JAKIKS010000103">
    <property type="protein sequence ID" value="MCL1126704.1"/>
    <property type="molecule type" value="Genomic_DNA"/>
</dbReference>
<organism evidence="1 2">
    <name type="scientific">Shewanella surugensis</name>
    <dbReference type="NCBI Taxonomy" id="212020"/>
    <lineage>
        <taxon>Bacteria</taxon>
        <taxon>Pseudomonadati</taxon>
        <taxon>Pseudomonadota</taxon>
        <taxon>Gammaproteobacteria</taxon>
        <taxon>Alteromonadales</taxon>
        <taxon>Shewanellaceae</taxon>
        <taxon>Shewanella</taxon>
    </lineage>
</organism>
<reference evidence="1 2" key="1">
    <citation type="submission" date="2022-01" db="EMBL/GenBank/DDBJ databases">
        <title>Whole genome-based taxonomy of the Shewanellaceae.</title>
        <authorList>
            <person name="Martin-Rodriguez A.J."/>
        </authorList>
    </citation>
    <scope>NUCLEOTIDE SEQUENCE [LARGE SCALE GENOMIC DNA]</scope>
    <source>
        <strain evidence="1 2">DSM 17177</strain>
    </source>
</reference>
<proteinExistence type="predicted"/>
<protein>
    <recommendedName>
        <fullName evidence="3">HK97 gp10 family phage protein</fullName>
    </recommendedName>
</protein>
<dbReference type="Proteomes" id="UP001203423">
    <property type="component" value="Unassembled WGS sequence"/>
</dbReference>